<keyword evidence="2" id="KW-0732">Signal</keyword>
<dbReference type="SUPFAM" id="SSF51182">
    <property type="entry name" value="RmlC-like cupins"/>
    <property type="match status" value="1"/>
</dbReference>
<dbReference type="CDD" id="cd02208">
    <property type="entry name" value="cupin_RmlC-like"/>
    <property type="match status" value="1"/>
</dbReference>
<feature type="chain" id="PRO_5015669893" description="Cupin type-2 domain-containing protein" evidence="2">
    <location>
        <begin position="26"/>
        <end position="136"/>
    </location>
</feature>
<keyword evidence="1" id="KW-0479">Metal-binding</keyword>
<dbReference type="Pfam" id="PF07883">
    <property type="entry name" value="Cupin_2"/>
    <property type="match status" value="1"/>
</dbReference>
<dbReference type="PANTHER" id="PTHR35848:SF6">
    <property type="entry name" value="CUPIN TYPE-2 DOMAIN-CONTAINING PROTEIN"/>
    <property type="match status" value="1"/>
</dbReference>
<dbReference type="OrthoDB" id="9794183at2"/>
<dbReference type="InterPro" id="IPR014710">
    <property type="entry name" value="RmlC-like_jellyroll"/>
</dbReference>
<evidence type="ECO:0000256" key="2">
    <source>
        <dbReference type="SAM" id="SignalP"/>
    </source>
</evidence>
<sequence>MPVRKNFSAPAAALIIFLAAILAAAQSQPKPHAKVVALDKADNGILPILTGPPETISMKSGYVVLEPGRSVGKHSTEHHEEILIVLEGQGEMRFRDGSRLELKARTALYCPPETEHDVWNTSAGTLRYVYVVANAQ</sequence>
<dbReference type="AlphaFoldDB" id="A0A2U3KEJ4"/>
<dbReference type="PANTHER" id="PTHR35848">
    <property type="entry name" value="OXALATE-BINDING PROTEIN"/>
    <property type="match status" value="1"/>
</dbReference>
<proteinExistence type="predicted"/>
<feature type="signal peptide" evidence="2">
    <location>
        <begin position="1"/>
        <end position="25"/>
    </location>
</feature>
<evidence type="ECO:0000313" key="4">
    <source>
        <dbReference type="EMBL" id="SPF37950.1"/>
    </source>
</evidence>
<dbReference type="Gene3D" id="2.60.120.10">
    <property type="entry name" value="Jelly Rolls"/>
    <property type="match status" value="1"/>
</dbReference>
<accession>A0A2U3KEJ4</accession>
<dbReference type="Proteomes" id="UP000238701">
    <property type="component" value="Unassembled WGS sequence"/>
</dbReference>
<gene>
    <name evidence="4" type="ORF">SBA1_190076</name>
</gene>
<feature type="domain" description="Cupin type-2" evidence="3">
    <location>
        <begin position="62"/>
        <end position="131"/>
    </location>
</feature>
<dbReference type="InterPro" id="IPR011051">
    <property type="entry name" value="RmlC_Cupin_sf"/>
</dbReference>
<dbReference type="InterPro" id="IPR051610">
    <property type="entry name" value="GPI/OXD"/>
</dbReference>
<evidence type="ECO:0000256" key="1">
    <source>
        <dbReference type="ARBA" id="ARBA00022723"/>
    </source>
</evidence>
<protein>
    <recommendedName>
        <fullName evidence="3">Cupin type-2 domain-containing protein</fullName>
    </recommendedName>
</protein>
<dbReference type="EMBL" id="OMOD01000101">
    <property type="protein sequence ID" value="SPF37950.1"/>
    <property type="molecule type" value="Genomic_DNA"/>
</dbReference>
<reference evidence="5" key="1">
    <citation type="submission" date="2018-02" db="EMBL/GenBank/DDBJ databases">
        <authorList>
            <person name="Hausmann B."/>
        </authorList>
    </citation>
    <scope>NUCLEOTIDE SEQUENCE [LARGE SCALE GENOMIC DNA]</scope>
    <source>
        <strain evidence="5">Peat soil MAG SbA1</strain>
    </source>
</reference>
<evidence type="ECO:0000259" key="3">
    <source>
        <dbReference type="Pfam" id="PF07883"/>
    </source>
</evidence>
<dbReference type="GO" id="GO:0046872">
    <property type="term" value="F:metal ion binding"/>
    <property type="evidence" value="ECO:0007669"/>
    <property type="project" value="UniProtKB-KW"/>
</dbReference>
<dbReference type="InterPro" id="IPR013096">
    <property type="entry name" value="Cupin_2"/>
</dbReference>
<organism evidence="4 5">
    <name type="scientific">Candidatus Sulfotelmatobacter kueseliae</name>
    <dbReference type="NCBI Taxonomy" id="2042962"/>
    <lineage>
        <taxon>Bacteria</taxon>
        <taxon>Pseudomonadati</taxon>
        <taxon>Acidobacteriota</taxon>
        <taxon>Terriglobia</taxon>
        <taxon>Terriglobales</taxon>
        <taxon>Candidatus Korobacteraceae</taxon>
        <taxon>Candidatus Sulfotelmatobacter</taxon>
    </lineage>
</organism>
<evidence type="ECO:0000313" key="5">
    <source>
        <dbReference type="Proteomes" id="UP000238701"/>
    </source>
</evidence>
<name>A0A2U3KEJ4_9BACT</name>